<protein>
    <submittedName>
        <fullName evidence="1">Uncharacterized protein</fullName>
    </submittedName>
</protein>
<gene>
    <name evidence="2" type="ORF">UFOVP262_6</name>
    <name evidence="1" type="ORF">UFOVP90_34</name>
</gene>
<evidence type="ECO:0000313" key="2">
    <source>
        <dbReference type="EMBL" id="CAB4133747.1"/>
    </source>
</evidence>
<dbReference type="EMBL" id="LR796202">
    <property type="protein sequence ID" value="CAB4126806.1"/>
    <property type="molecule type" value="Genomic_DNA"/>
</dbReference>
<accession>A0A6J5L0P1</accession>
<sequence length="267" mass="28568">MTTAIAALGSSSIRYAEFVELILTVYAGNFLVGSTYTIFVVGTTDFTAIGASSNTVGVTFTATGIGSGTGKAQQIFTFCNAAGPVTVNGIRYAGYGTYLGVSEIQQDMKASSVDIKISLSGLDINVVSLILSSPVKGSTVKIWRGFLDANNQIETIGGVQQFFQRYQGIINNVAINENFDDQKRERTVVCIVSCASMRLVLDSRLAGIKTNPSNWRFLYPTDTSMDRVPVIASTYFNFGQNPIPGSATKVIGSTQTNPVPLVKFSNT</sequence>
<proteinExistence type="predicted"/>
<organism evidence="1">
    <name type="scientific">uncultured Caudovirales phage</name>
    <dbReference type="NCBI Taxonomy" id="2100421"/>
    <lineage>
        <taxon>Viruses</taxon>
        <taxon>Duplodnaviria</taxon>
        <taxon>Heunggongvirae</taxon>
        <taxon>Uroviricota</taxon>
        <taxon>Caudoviricetes</taxon>
        <taxon>Peduoviridae</taxon>
        <taxon>Maltschvirus</taxon>
        <taxon>Maltschvirus maltsch</taxon>
    </lineage>
</organism>
<name>A0A6J5L0P1_9CAUD</name>
<dbReference type="EMBL" id="LR796276">
    <property type="protein sequence ID" value="CAB4133747.1"/>
    <property type="molecule type" value="Genomic_DNA"/>
</dbReference>
<reference evidence="1" key="1">
    <citation type="submission" date="2020-04" db="EMBL/GenBank/DDBJ databases">
        <authorList>
            <person name="Chiriac C."/>
            <person name="Salcher M."/>
            <person name="Ghai R."/>
            <person name="Kavagutti S V."/>
        </authorList>
    </citation>
    <scope>NUCLEOTIDE SEQUENCE</scope>
</reference>
<evidence type="ECO:0000313" key="1">
    <source>
        <dbReference type="EMBL" id="CAB4126806.1"/>
    </source>
</evidence>